<gene>
    <name evidence="4" type="primary">Fmr1nb</name>
    <name evidence="4" type="ORF">EUBBOU_R03849</name>
</gene>
<dbReference type="OrthoDB" id="9837391at2759"/>
<feature type="non-terminal residue" evidence="4">
    <location>
        <position position="1"/>
    </location>
</feature>
<keyword evidence="2" id="KW-0472">Membrane</keyword>
<keyword evidence="2" id="KW-1133">Transmembrane helix</keyword>
<protein>
    <submittedName>
        <fullName evidence="4">FMR1N protein</fullName>
    </submittedName>
</protein>
<evidence type="ECO:0000313" key="4">
    <source>
        <dbReference type="EMBL" id="NXF90859.1"/>
    </source>
</evidence>
<feature type="signal peptide" evidence="3">
    <location>
        <begin position="1"/>
        <end position="23"/>
    </location>
</feature>
<reference evidence="4 5" key="1">
    <citation type="submission" date="2019-09" db="EMBL/GenBank/DDBJ databases">
        <title>Bird 10,000 Genomes (B10K) Project - Family phase.</title>
        <authorList>
            <person name="Zhang G."/>
        </authorList>
    </citation>
    <scope>NUCLEOTIDE SEQUENCE [LARGE SCALE GENOMIC DNA]</scope>
    <source>
        <strain evidence="4">B10K-DU-001-04</strain>
        <tissue evidence="4">Muscle</tissue>
    </source>
</reference>
<keyword evidence="2" id="KW-0812">Transmembrane</keyword>
<evidence type="ECO:0000256" key="1">
    <source>
        <dbReference type="ARBA" id="ARBA00023157"/>
    </source>
</evidence>
<keyword evidence="1" id="KW-1015">Disulfide bond</keyword>
<evidence type="ECO:0000256" key="3">
    <source>
        <dbReference type="SAM" id="SignalP"/>
    </source>
</evidence>
<comment type="caution">
    <text evidence="4">The sequence shown here is derived from an EMBL/GenBank/DDBJ whole genome shotgun (WGS) entry which is preliminary data.</text>
</comment>
<dbReference type="InterPro" id="IPR055331">
    <property type="entry name" value="FMR1-like"/>
</dbReference>
<feature type="non-terminal residue" evidence="4">
    <location>
        <position position="168"/>
    </location>
</feature>
<proteinExistence type="predicted"/>
<organism evidence="4 5">
    <name type="scientific">Eubucco bourcierii</name>
    <name type="common">red-headed barbet</name>
    <dbReference type="NCBI Taxonomy" id="91767"/>
    <lineage>
        <taxon>Eukaryota</taxon>
        <taxon>Metazoa</taxon>
        <taxon>Chordata</taxon>
        <taxon>Craniata</taxon>
        <taxon>Vertebrata</taxon>
        <taxon>Euteleostomi</taxon>
        <taxon>Archelosauria</taxon>
        <taxon>Archosauria</taxon>
        <taxon>Dinosauria</taxon>
        <taxon>Saurischia</taxon>
        <taxon>Theropoda</taxon>
        <taxon>Coelurosauria</taxon>
        <taxon>Aves</taxon>
        <taxon>Neognathae</taxon>
        <taxon>Neoaves</taxon>
        <taxon>Telluraves</taxon>
        <taxon>Coraciimorphae</taxon>
        <taxon>Piciformes</taxon>
        <taxon>Ramphastidae</taxon>
        <taxon>Eubucco</taxon>
    </lineage>
</organism>
<feature type="chain" id="PRO_5029564913" evidence="3">
    <location>
        <begin position="24"/>
        <end position="168"/>
    </location>
</feature>
<feature type="transmembrane region" description="Helical" evidence="2">
    <location>
        <begin position="109"/>
        <end position="134"/>
    </location>
</feature>
<name>A0A7K8XIR1_9PICI</name>
<dbReference type="EMBL" id="VWZE01011735">
    <property type="protein sequence ID" value="NXF90859.1"/>
    <property type="molecule type" value="Genomic_DNA"/>
</dbReference>
<evidence type="ECO:0000313" key="5">
    <source>
        <dbReference type="Proteomes" id="UP000583613"/>
    </source>
</evidence>
<dbReference type="InterPro" id="IPR044913">
    <property type="entry name" value="P_trefoil_dom_sf"/>
</dbReference>
<sequence length="168" mass="18868">IGTCLAWRCVVLILFYSIPSGFASPTQRILEKNIMAPTNLTMKVQDAYEHLISFFKPVTCLHKDEQLLIPCHVGEDLNTTKCLENKCCHAKTSHEPKCYMPFTDSVQLAFRLLVLVAGGLIILGCLPFCCCACVQKSRCVNPLRKASNKVKQIVLKKRAHDEDVYNPL</sequence>
<dbReference type="PANTHER" id="PTHR37360:SF1">
    <property type="entry name" value="FMR1 NEIGHBOR PROTEIN"/>
    <property type="match status" value="1"/>
</dbReference>
<dbReference type="Proteomes" id="UP000583613">
    <property type="component" value="Unassembled WGS sequence"/>
</dbReference>
<keyword evidence="5" id="KW-1185">Reference proteome</keyword>
<accession>A0A7K8XIR1</accession>
<dbReference type="AlphaFoldDB" id="A0A7K8XIR1"/>
<evidence type="ECO:0000256" key="2">
    <source>
        <dbReference type="SAM" id="Phobius"/>
    </source>
</evidence>
<dbReference type="SUPFAM" id="SSF57492">
    <property type="entry name" value="Trefoil"/>
    <property type="match status" value="1"/>
</dbReference>
<keyword evidence="3" id="KW-0732">Signal</keyword>
<dbReference type="PANTHER" id="PTHR37360">
    <property type="entry name" value="FRAGILE X MENTAL RETARDATION 1 NEIGHBOR PROTEIN"/>
    <property type="match status" value="1"/>
</dbReference>